<evidence type="ECO:0000256" key="4">
    <source>
        <dbReference type="ARBA" id="ARBA00023315"/>
    </source>
</evidence>
<comment type="catalytic activity">
    <reaction evidence="7 15">
        <text>N-terminal L-lysyl-[protein] + L-leucyl-tRNA(Leu) = N-terminal L-leucyl-L-lysyl-[protein] + tRNA(Leu) + H(+)</text>
        <dbReference type="Rhea" id="RHEA:12340"/>
        <dbReference type="Rhea" id="RHEA-COMP:9613"/>
        <dbReference type="Rhea" id="RHEA-COMP:9622"/>
        <dbReference type="Rhea" id="RHEA-COMP:12670"/>
        <dbReference type="Rhea" id="RHEA-COMP:12671"/>
        <dbReference type="ChEBI" id="CHEBI:15378"/>
        <dbReference type="ChEBI" id="CHEBI:65249"/>
        <dbReference type="ChEBI" id="CHEBI:78442"/>
        <dbReference type="ChEBI" id="CHEBI:78494"/>
        <dbReference type="ChEBI" id="CHEBI:133043"/>
        <dbReference type="EC" id="2.3.2.6"/>
    </reaction>
</comment>
<organism evidence="16 17">
    <name type="scientific">Orbus hercynius</name>
    <dbReference type="NCBI Taxonomy" id="593135"/>
    <lineage>
        <taxon>Bacteria</taxon>
        <taxon>Pseudomonadati</taxon>
        <taxon>Pseudomonadota</taxon>
        <taxon>Gammaproteobacteria</taxon>
        <taxon>Orbales</taxon>
        <taxon>Orbaceae</taxon>
        <taxon>Orbus</taxon>
    </lineage>
</organism>
<dbReference type="GO" id="GO:0008914">
    <property type="term" value="F:leucyl-tRNA--protein transferase activity"/>
    <property type="evidence" value="ECO:0007669"/>
    <property type="project" value="UniProtKB-UniRule"/>
</dbReference>
<dbReference type="PANTHER" id="PTHR30098">
    <property type="entry name" value="LEUCYL/PHENYLALANYL-TRNA--PROTEIN TRANSFERASE"/>
    <property type="match status" value="1"/>
</dbReference>
<keyword evidence="4 15" id="KW-0012">Acyltransferase</keyword>
<dbReference type="FunFam" id="3.40.630.70:FF:000001">
    <property type="entry name" value="Leucyl/phenylalanyl-tRNA--protein transferase"/>
    <property type="match status" value="1"/>
</dbReference>
<evidence type="ECO:0000256" key="10">
    <source>
        <dbReference type="ARBA" id="ARBA00066767"/>
    </source>
</evidence>
<keyword evidence="17" id="KW-1185">Reference proteome</keyword>
<evidence type="ECO:0000256" key="5">
    <source>
        <dbReference type="ARBA" id="ARBA00050607"/>
    </source>
</evidence>
<dbReference type="RefSeq" id="WP_121145319.1">
    <property type="nucleotide sequence ID" value="NZ_RBWY01000003.1"/>
</dbReference>
<dbReference type="FunFam" id="3.30.70.3550:FF:000001">
    <property type="entry name" value="Leucyl/phenylalanyl-tRNA--protein transferase"/>
    <property type="match status" value="1"/>
</dbReference>
<evidence type="ECO:0000256" key="2">
    <source>
        <dbReference type="ARBA" id="ARBA00022490"/>
    </source>
</evidence>
<keyword evidence="3 15" id="KW-0808">Transferase</keyword>
<protein>
    <recommendedName>
        <fullName evidence="11 15">Leucyl/phenylalanyl-tRNA--protein transferase</fullName>
        <ecNumber evidence="10 15">2.3.2.6</ecNumber>
    </recommendedName>
    <alternativeName>
        <fullName evidence="12 15">L/F-transferase</fullName>
    </alternativeName>
    <alternativeName>
        <fullName evidence="13 15">Leucyltransferase</fullName>
    </alternativeName>
    <alternativeName>
        <fullName evidence="14 15">Phenyalanyltransferase</fullName>
    </alternativeName>
</protein>
<accession>A0A495RCG7</accession>
<dbReference type="EMBL" id="RBWY01000003">
    <property type="protein sequence ID" value="RKS85163.1"/>
    <property type="molecule type" value="Genomic_DNA"/>
</dbReference>
<evidence type="ECO:0000256" key="13">
    <source>
        <dbReference type="ARBA" id="ARBA00077165"/>
    </source>
</evidence>
<dbReference type="PANTHER" id="PTHR30098:SF2">
    <property type="entry name" value="LEUCYL_PHENYLALANYL-TRNA--PROTEIN TRANSFERASE"/>
    <property type="match status" value="1"/>
</dbReference>
<comment type="function">
    <text evidence="8 15">Functions in the N-end rule pathway of protein degradation where it conjugates Leu, Phe and, less efficiently, Met from aminoacyl-tRNAs to the N-termini of proteins containing an N-terminal arginine or lysine.</text>
</comment>
<dbReference type="InterPro" id="IPR004616">
    <property type="entry name" value="Leu/Phe-tRNA_Trfase"/>
</dbReference>
<comment type="similarity">
    <text evidence="9 15">Belongs to the L/F-transferase family.</text>
</comment>
<dbReference type="Gene3D" id="3.30.70.3550">
    <property type="entry name" value="Leucyl/phenylalanyl-tRNA-protein transferase, N-terminal domain"/>
    <property type="match status" value="1"/>
</dbReference>
<gene>
    <name evidence="15" type="primary">aat</name>
    <name evidence="16" type="ORF">DES39_1672</name>
</gene>
<dbReference type="SUPFAM" id="SSF55729">
    <property type="entry name" value="Acyl-CoA N-acyltransferases (Nat)"/>
    <property type="match status" value="1"/>
</dbReference>
<comment type="catalytic activity">
    <reaction evidence="5 15">
        <text>L-phenylalanyl-tRNA(Phe) + an N-terminal L-alpha-aminoacyl-[protein] = an N-terminal L-phenylalanyl-L-alpha-aminoacyl-[protein] + tRNA(Phe)</text>
        <dbReference type="Rhea" id="RHEA:43632"/>
        <dbReference type="Rhea" id="RHEA-COMP:9668"/>
        <dbReference type="Rhea" id="RHEA-COMP:9699"/>
        <dbReference type="Rhea" id="RHEA-COMP:10636"/>
        <dbReference type="Rhea" id="RHEA-COMP:10637"/>
        <dbReference type="ChEBI" id="CHEBI:78442"/>
        <dbReference type="ChEBI" id="CHEBI:78531"/>
        <dbReference type="ChEBI" id="CHEBI:78597"/>
        <dbReference type="ChEBI" id="CHEBI:83561"/>
        <dbReference type="EC" id="2.3.2.6"/>
    </reaction>
</comment>
<dbReference type="InterPro" id="IPR016181">
    <property type="entry name" value="Acyl_CoA_acyltransferase"/>
</dbReference>
<dbReference type="Gene3D" id="3.40.630.70">
    <property type="entry name" value="Leucyl/phenylalanyl-tRNA-protein transferase, C-terminal domain"/>
    <property type="match status" value="1"/>
</dbReference>
<dbReference type="GO" id="GO:0005737">
    <property type="term" value="C:cytoplasm"/>
    <property type="evidence" value="ECO:0007669"/>
    <property type="project" value="UniProtKB-SubCell"/>
</dbReference>
<evidence type="ECO:0000256" key="11">
    <source>
        <dbReference type="ARBA" id="ARBA00074372"/>
    </source>
</evidence>
<proteinExistence type="inferred from homology"/>
<evidence type="ECO:0000256" key="9">
    <source>
        <dbReference type="ARBA" id="ARBA00061535"/>
    </source>
</evidence>
<name>A0A495RCG7_9GAMM</name>
<evidence type="ECO:0000313" key="16">
    <source>
        <dbReference type="EMBL" id="RKS85163.1"/>
    </source>
</evidence>
<comment type="caution">
    <text evidence="16">The sequence shown here is derived from an EMBL/GenBank/DDBJ whole genome shotgun (WGS) entry which is preliminary data.</text>
</comment>
<sequence>MLLHVLDHSLTFPKPSHALTDPNGLLAVGGDLSANRLLAAYQKGIFPWFSEDEPILWWSPDPRAVLEPEQFHANRTFRKFLNKCAYQVTLNQHFAAVIEGCATYHQDTWITDEMIAAYIQLHQLGFAHSIEVWHNNRLIGGMYGIAQGALFCGESMFSIQTNASKVGLYAFCQHFLSNGGKLIDCQVLNEHTASLGAKDISRDDYLSRLPQLQTEPVAKHCYRQQMIAY</sequence>
<dbReference type="Pfam" id="PF03588">
    <property type="entry name" value="Leu_Phe_trans"/>
    <property type="match status" value="1"/>
</dbReference>
<evidence type="ECO:0000256" key="14">
    <source>
        <dbReference type="ARBA" id="ARBA00083640"/>
    </source>
</evidence>
<dbReference type="InterPro" id="IPR042203">
    <property type="entry name" value="Leu/Phe-tRNA_Trfase_C"/>
</dbReference>
<evidence type="ECO:0000256" key="12">
    <source>
        <dbReference type="ARBA" id="ARBA00077136"/>
    </source>
</evidence>
<dbReference type="OrthoDB" id="9790282at2"/>
<comment type="catalytic activity">
    <reaction evidence="6 15">
        <text>N-terminal L-arginyl-[protein] + L-leucyl-tRNA(Leu) = N-terminal L-leucyl-L-arginyl-[protein] + tRNA(Leu) + H(+)</text>
        <dbReference type="Rhea" id="RHEA:50416"/>
        <dbReference type="Rhea" id="RHEA-COMP:9613"/>
        <dbReference type="Rhea" id="RHEA-COMP:9622"/>
        <dbReference type="Rhea" id="RHEA-COMP:12672"/>
        <dbReference type="Rhea" id="RHEA-COMP:12673"/>
        <dbReference type="ChEBI" id="CHEBI:15378"/>
        <dbReference type="ChEBI" id="CHEBI:64719"/>
        <dbReference type="ChEBI" id="CHEBI:78442"/>
        <dbReference type="ChEBI" id="CHEBI:78494"/>
        <dbReference type="ChEBI" id="CHEBI:133044"/>
        <dbReference type="EC" id="2.3.2.6"/>
    </reaction>
</comment>
<dbReference type="Proteomes" id="UP000278542">
    <property type="component" value="Unassembled WGS sequence"/>
</dbReference>
<evidence type="ECO:0000256" key="15">
    <source>
        <dbReference type="HAMAP-Rule" id="MF_00688"/>
    </source>
</evidence>
<dbReference type="HAMAP" id="MF_00688">
    <property type="entry name" value="Leu_Phe_trans"/>
    <property type="match status" value="1"/>
</dbReference>
<dbReference type="NCBIfam" id="TIGR00667">
    <property type="entry name" value="aat"/>
    <property type="match status" value="1"/>
</dbReference>
<evidence type="ECO:0000256" key="8">
    <source>
        <dbReference type="ARBA" id="ARBA00054043"/>
    </source>
</evidence>
<evidence type="ECO:0000256" key="3">
    <source>
        <dbReference type="ARBA" id="ARBA00022679"/>
    </source>
</evidence>
<dbReference type="GO" id="GO:0030163">
    <property type="term" value="P:protein catabolic process"/>
    <property type="evidence" value="ECO:0007669"/>
    <property type="project" value="UniProtKB-UniRule"/>
</dbReference>
<dbReference type="InterPro" id="IPR042221">
    <property type="entry name" value="Leu/Phe-tRNA_Trfase_N"/>
</dbReference>
<evidence type="ECO:0000256" key="7">
    <source>
        <dbReference type="ARBA" id="ARBA00051538"/>
    </source>
</evidence>
<reference evidence="16 17" key="1">
    <citation type="submission" date="2018-10" db="EMBL/GenBank/DDBJ databases">
        <title>Genomic Encyclopedia of Type Strains, Phase IV (KMG-IV): sequencing the most valuable type-strain genomes for metagenomic binning, comparative biology and taxonomic classification.</title>
        <authorList>
            <person name="Goeker M."/>
        </authorList>
    </citation>
    <scope>NUCLEOTIDE SEQUENCE [LARGE SCALE GENOMIC DNA]</scope>
    <source>
        <strain evidence="16 17">DSM 22228</strain>
    </source>
</reference>
<evidence type="ECO:0000256" key="6">
    <source>
        <dbReference type="ARBA" id="ARBA00050652"/>
    </source>
</evidence>
<dbReference type="AlphaFoldDB" id="A0A495RCG7"/>
<keyword evidence="2 15" id="KW-0963">Cytoplasm</keyword>
<evidence type="ECO:0000313" key="17">
    <source>
        <dbReference type="Proteomes" id="UP000278542"/>
    </source>
</evidence>
<dbReference type="EC" id="2.3.2.6" evidence="10 15"/>
<comment type="subcellular location">
    <subcellularLocation>
        <location evidence="1 15">Cytoplasm</location>
    </subcellularLocation>
</comment>
<evidence type="ECO:0000256" key="1">
    <source>
        <dbReference type="ARBA" id="ARBA00004496"/>
    </source>
</evidence>